<name>A0A372JNZ0_9ACTN</name>
<comment type="caution">
    <text evidence="1">The sequence shown here is derived from an EMBL/GenBank/DDBJ whole genome shotgun (WGS) entry which is preliminary data.</text>
</comment>
<protein>
    <submittedName>
        <fullName evidence="1">Pantoate--beta-alanine ligase</fullName>
    </submittedName>
</protein>
<gene>
    <name evidence="1" type="ORF">DZF91_10530</name>
</gene>
<dbReference type="Gene3D" id="3.30.1300.10">
    <property type="entry name" value="Pantoate-beta-alanine ligase, C-terminal domain"/>
    <property type="match status" value="1"/>
</dbReference>
<evidence type="ECO:0000313" key="2">
    <source>
        <dbReference type="Proteomes" id="UP000261811"/>
    </source>
</evidence>
<dbReference type="EMBL" id="QURH01000197">
    <property type="protein sequence ID" value="RFU41679.1"/>
    <property type="molecule type" value="Genomic_DNA"/>
</dbReference>
<dbReference type="RefSeq" id="WP_147341093.1">
    <property type="nucleotide sequence ID" value="NZ_QURH01000197.1"/>
</dbReference>
<feature type="non-terminal residue" evidence="1">
    <location>
        <position position="1"/>
    </location>
</feature>
<organism evidence="1 2">
    <name type="scientific">Actinomadura logoneensis</name>
    <dbReference type="NCBI Taxonomy" id="2293572"/>
    <lineage>
        <taxon>Bacteria</taxon>
        <taxon>Bacillati</taxon>
        <taxon>Actinomycetota</taxon>
        <taxon>Actinomycetes</taxon>
        <taxon>Streptosporangiales</taxon>
        <taxon>Thermomonosporaceae</taxon>
        <taxon>Actinomadura</taxon>
    </lineage>
</organism>
<dbReference type="InterPro" id="IPR003721">
    <property type="entry name" value="Pantoate_ligase"/>
</dbReference>
<dbReference type="InterPro" id="IPR042176">
    <property type="entry name" value="Pantoate_ligase_C"/>
</dbReference>
<evidence type="ECO:0000313" key="1">
    <source>
        <dbReference type="EMBL" id="RFU41679.1"/>
    </source>
</evidence>
<sequence length="79" mass="7791">ADAAGGGPDAVLHAARAVLDAAGAAEPPLELDYLVLVDPATFTEVAAGHTGPAVLAVAGRVGATHLIDNVPLELGKESR</sequence>
<keyword evidence="2" id="KW-1185">Reference proteome</keyword>
<dbReference type="Proteomes" id="UP000261811">
    <property type="component" value="Unassembled WGS sequence"/>
</dbReference>
<proteinExistence type="predicted"/>
<keyword evidence="1" id="KW-0436">Ligase</keyword>
<dbReference type="AlphaFoldDB" id="A0A372JNZ0"/>
<dbReference type="SUPFAM" id="SSF52374">
    <property type="entry name" value="Nucleotidylyl transferase"/>
    <property type="match status" value="1"/>
</dbReference>
<dbReference type="Pfam" id="PF02569">
    <property type="entry name" value="Pantoate_ligase"/>
    <property type="match status" value="1"/>
</dbReference>
<reference evidence="1 2" key="1">
    <citation type="submission" date="2018-08" db="EMBL/GenBank/DDBJ databases">
        <title>Actinomadura jelena sp. nov., a novel Actinomycete isolated from soil in Chad.</title>
        <authorList>
            <person name="Shi L."/>
        </authorList>
    </citation>
    <scope>NUCLEOTIDE SEQUENCE [LARGE SCALE GENOMIC DNA]</scope>
    <source>
        <strain evidence="1 2">NEAU-G17</strain>
    </source>
</reference>
<accession>A0A372JNZ0</accession>
<dbReference type="GO" id="GO:0004592">
    <property type="term" value="F:pantoate-beta-alanine ligase activity"/>
    <property type="evidence" value="ECO:0007669"/>
    <property type="project" value="InterPro"/>
</dbReference>
<dbReference type="GO" id="GO:0015940">
    <property type="term" value="P:pantothenate biosynthetic process"/>
    <property type="evidence" value="ECO:0007669"/>
    <property type="project" value="InterPro"/>
</dbReference>